<accession>A4J2W3</accession>
<dbReference type="HOGENOM" id="CLU_528670_0_0_9"/>
<sequence>MTTKTVSVKTLDLILDYANPRFIVPPSPTQEEIRLYLFRFEEIVSLAKSIASYEGLMPGERVIVCKENSGYIILEGNRRICACQCLLSPELIPDPFKKTGFSLASEETKLNIENIEVDLISSRQEAQKVLATRHIEGVKKWPPLARMMFSHNHYQNGKTVEQIAELTDLDLSTVKTHIQEYKLLMHGLDLSVWSPDEKVRLDLHQLEIDKYLRLFRTSGTKKALQMNFNKQTMEPQSSLHPTLFKKAIELIMRAAFLDKTIDTRTMSYEKVPGIVNLLKNKGEGESVVKPTLLPPKETANDKNTSSDNQVNPNLATEKPEKKTPTPHKTKDKEQPLPPKQPDPKIEPQKKPAKVQVPKFFENLDLVLDEKKPDELAVMLLAEEIRRMSENKTSTQKYYQYFPISTTILLRSLLEQTFKYFLKKEGHWGNVKTRPDDPALKELLTYIQNNKKSLFPDSTVLRAFDAVFKNDGLKTHLDLVVHQTGASRPTADMLETIATTGLFTVINYILNKHYST</sequence>
<feature type="compositionally biased region" description="Polar residues" evidence="1">
    <location>
        <begin position="301"/>
        <end position="314"/>
    </location>
</feature>
<reference evidence="2 3" key="1">
    <citation type="submission" date="2007-03" db="EMBL/GenBank/DDBJ databases">
        <title>Complete sequence of Desulfotomaculum reducens MI-1.</title>
        <authorList>
            <consortium name="US DOE Joint Genome Institute"/>
            <person name="Copeland A."/>
            <person name="Lucas S."/>
            <person name="Lapidus A."/>
            <person name="Barry K."/>
            <person name="Detter J.C."/>
            <person name="Glavina del Rio T."/>
            <person name="Hammon N."/>
            <person name="Israni S."/>
            <person name="Dalin E."/>
            <person name="Tice H."/>
            <person name="Pitluck S."/>
            <person name="Sims D."/>
            <person name="Brettin T."/>
            <person name="Bruce D."/>
            <person name="Han C."/>
            <person name="Tapia R."/>
            <person name="Schmutz J."/>
            <person name="Larimer F."/>
            <person name="Land M."/>
            <person name="Hauser L."/>
            <person name="Kyrpides N."/>
            <person name="Kim E."/>
            <person name="Tebo B.M."/>
            <person name="Richardson P."/>
        </authorList>
    </citation>
    <scope>NUCLEOTIDE SEQUENCE [LARGE SCALE GENOMIC DNA]</scope>
    <source>
        <strain evidence="2 3">MI-1</strain>
    </source>
</reference>
<feature type="region of interest" description="Disordered" evidence="1">
    <location>
        <begin position="286"/>
        <end position="353"/>
    </location>
</feature>
<evidence type="ECO:0000256" key="1">
    <source>
        <dbReference type="SAM" id="MobiDB-lite"/>
    </source>
</evidence>
<evidence type="ECO:0000313" key="2">
    <source>
        <dbReference type="EMBL" id="ABO49416.1"/>
    </source>
</evidence>
<keyword evidence="3" id="KW-1185">Reference proteome</keyword>
<dbReference type="eggNOG" id="COG1475">
    <property type="taxonomic scope" value="Bacteria"/>
</dbReference>
<dbReference type="Proteomes" id="UP000001556">
    <property type="component" value="Chromosome"/>
</dbReference>
<proteinExistence type="predicted"/>
<dbReference type="AlphaFoldDB" id="A4J2W3"/>
<dbReference type="KEGG" id="drm:Dred_0879"/>
<organism evidence="2 3">
    <name type="scientific">Desulforamulus reducens (strain ATCC BAA-1160 / DSM 100696 / MI-1)</name>
    <name type="common">Desulfotomaculum reducens</name>
    <dbReference type="NCBI Taxonomy" id="349161"/>
    <lineage>
        <taxon>Bacteria</taxon>
        <taxon>Bacillati</taxon>
        <taxon>Bacillota</taxon>
        <taxon>Clostridia</taxon>
        <taxon>Eubacteriales</taxon>
        <taxon>Peptococcaceae</taxon>
        <taxon>Desulforamulus</taxon>
    </lineage>
</organism>
<name>A4J2W3_DESRM</name>
<protein>
    <recommendedName>
        <fullName evidence="4">ParB/Sulfiredoxin domain-containing protein</fullName>
    </recommendedName>
</protein>
<dbReference type="EMBL" id="CP000612">
    <property type="protein sequence ID" value="ABO49416.1"/>
    <property type="molecule type" value="Genomic_DNA"/>
</dbReference>
<evidence type="ECO:0000313" key="3">
    <source>
        <dbReference type="Proteomes" id="UP000001556"/>
    </source>
</evidence>
<evidence type="ECO:0008006" key="4">
    <source>
        <dbReference type="Google" id="ProtNLM"/>
    </source>
</evidence>
<dbReference type="OrthoDB" id="9769293at2"/>
<dbReference type="RefSeq" id="WP_011877246.1">
    <property type="nucleotide sequence ID" value="NC_009253.1"/>
</dbReference>
<gene>
    <name evidence="2" type="ordered locus">Dred_0879</name>
</gene>
<feature type="compositionally biased region" description="Basic and acidic residues" evidence="1">
    <location>
        <begin position="317"/>
        <end position="334"/>
    </location>
</feature>
<dbReference type="STRING" id="349161.Dred_0879"/>